<dbReference type="InterPro" id="IPR002126">
    <property type="entry name" value="Cadherin-like_dom"/>
</dbReference>
<feature type="transmembrane region" description="Helical" evidence="2">
    <location>
        <begin position="5719"/>
        <end position="5738"/>
    </location>
</feature>
<feature type="region of interest" description="Disordered" evidence="1">
    <location>
        <begin position="1353"/>
        <end position="1393"/>
    </location>
</feature>
<dbReference type="InterPro" id="IPR047589">
    <property type="entry name" value="DUF11_rpt"/>
</dbReference>
<dbReference type="InterPro" id="IPR038081">
    <property type="entry name" value="CalX-like_sf"/>
</dbReference>
<comment type="caution">
    <text evidence="5">The sequence shown here is derived from an EMBL/GenBank/DDBJ whole genome shotgun (WGS) entry which is preliminary data.</text>
</comment>
<evidence type="ECO:0000256" key="2">
    <source>
        <dbReference type="SAM" id="Phobius"/>
    </source>
</evidence>
<feature type="domain" description="Cadherin" evidence="4">
    <location>
        <begin position="3169"/>
        <end position="3262"/>
    </location>
</feature>
<dbReference type="InterPro" id="IPR013783">
    <property type="entry name" value="Ig-like_fold"/>
</dbReference>
<dbReference type="InterPro" id="IPR001434">
    <property type="entry name" value="OmcB-like_DUF11"/>
</dbReference>
<feature type="chain" id="PRO_5026847960" evidence="3">
    <location>
        <begin position="25"/>
        <end position="6004"/>
    </location>
</feature>
<feature type="region of interest" description="Disordered" evidence="1">
    <location>
        <begin position="1838"/>
        <end position="1858"/>
    </location>
</feature>
<dbReference type="GO" id="GO:0007156">
    <property type="term" value="P:homophilic cell adhesion via plasma membrane adhesion molecules"/>
    <property type="evidence" value="ECO:0007669"/>
    <property type="project" value="InterPro"/>
</dbReference>
<feature type="transmembrane region" description="Helical" evidence="2">
    <location>
        <begin position="5759"/>
        <end position="5780"/>
    </location>
</feature>
<dbReference type="Gene3D" id="2.60.40.2810">
    <property type="match status" value="19"/>
</dbReference>
<proteinExistence type="predicted"/>
<dbReference type="Gene3D" id="2.60.40.740">
    <property type="match status" value="2"/>
</dbReference>
<dbReference type="EMBL" id="JAAAWO010000008">
    <property type="protein sequence ID" value="NDW16160.1"/>
    <property type="molecule type" value="Genomic_DNA"/>
</dbReference>
<dbReference type="PANTHER" id="PTHR34720">
    <property type="entry name" value="MICROCYSTIN DEPENDENT PROTEIN"/>
    <property type="match status" value="1"/>
</dbReference>
<sequence>MKRPLSNAIIGTSLLLGAMQSVQAATPVVTNSPPQSAFIGETFCYDVSLSNTGTTGYGPYFRVIHDADLTFNDATFIGSNSATVNVGIFDTVANNNELEDPITAQTVAGTEGFSFSTVDIPVGSVVANGPNLTTNVCFTIDSNATPAEAFAIEVTPVYEFGDTATGDNGPIVGTTQTASVEAALYQVSTQSSAAENELAAGPSFSATVTHVVDVANGPTIDNLQFTDDLDNAVQYSAQATVTGGTGCAINSEPSTSSTGGTLDVSCDSATGTSSENDVRVSYPMHFTNVLDAQQCSVSSIEHPLDFNASYNGTGLTQISSSDTVTAKHVAIQQGVGANQSSPGNTLTVTNSIQISDYISVDSLTLNDTIADGVNFSSDITVSYGGNTFNIPRPASTTDASQSETITYGITDVTGTLSGGSVLAVSYTVDIQQTYVGGYAGVDSNAPVVANDSLSFTQSAQYDVASGASSCLEGSSAAVSIEGIRTSKSLVDSNGGTTSKLLQYAPGESVTYRLRMDIPSGDTNDIVFKDFLPLPVFVIPETTVDTRSNIDSNTSFSYTAENTVTSFTPTITVSATENSVTLDWGNISTTTPEVLEVDFTVEVTDEPYADGLRLANLFQGTSTNTPDAVSADLKSAEIIVRAPELTVSLATSAGNVDAGDTVQYTLTVTNEGGATSFDTTASVPIVSGVASQNVVSATVDGDGVALGSGSLADGTYSIQNLAAGEVYVLTFTQDIAQTAEPNDVITSEATIDWASAQGQAATFDPQKDNASVTVSDIAIASTIVSPMGNVVVGDTVQYRIDVTLPEGTTNDLTVDMTLPAGFEYSNTLTVDSTGFDGTVSASPTVTSSGNVATGQTVKAVFNGSTTTNNDNDPSDNTLSLTLEALVQDVTQNAATTTTQSKQLQVNAGTNNTNNNASATSTNQFSEHVLRTTTSVAPRSGVEAGDTVTVTIDVENTGTATAYDVNVVSNVNTDIFTNVTEGTTPSGFTYALQNSPDRVTYSGSELGAGATVQFTYTAEVKAGAQTGSSFNITAQATGDSQTGDQTVERDSQSESTGTTATKAIAADNITLIDSSEAFTNDSGTREAAIGEVLSYSFTTILPEGQTLETADENIIEVVLPAGMSYQTGTALIRGTFDTSFSTSNNASITASDTTITPVVSGQSVIFDLGDITNNDNDAGDESITVTLDVLTLNTSNNNRTNNKTVTGEVNYLNNNSENQSNNATQNIRIAEPNLTTTKTASPSTVDGGSEVTFTVALTNTGGSRVSRAYDWYINDDVPARFNSVSLVSATHSRDAGIDVSDCTSISGNELTVESNGCPASNIDYLEAGESVTVVYTAQVNFDIAFEETVTNTVSTSATSLPGTSGTGNATPGAAGSDNGERTGSGANNDSGQNVNDIADSAMASVTANAPTLTLTTTAADAAIGTVVDLTASFSIPTGTTDNFVYTLDLPSGLTYTGDAITISTPASDFTSTNTPNTTPAQGTDPVVLDFGTITNSASTSQQVTIAVPVEVANILGNQGGTTLTSTGSLSYQDVSTPAPSANVDVDVIEPNLSITQTIIAGATSSDSGDTVTYRTVVTNTGNAATAYAVTFEDVMPAELLGGPDGSGSGVTFSAIMLTNPSDEAVLTGTNTVLSASDVSEITTTNTGDTLSIAAFDLPALASVTVEYSVVMANEASAGETLTNAVEATYNSQLDGSGRSGVDGTDDDDDTALNNYRETVNSNVTVDNTLAIQSALNTTHSDNDFAVGESVSIDARIDLVEGTIGGVSIVNTLPADIRFDSISINSPAQISYDGAATASVSGNDVTVDFGTVSNTADGDSTNDFITVTFTGVVENEVGNSQGTTLTNSVNASGGAESAGPSTLEIDIVEPNLDSTMTLDKASVSLEDTFTLTIDVGHASSFADAFETTFNVSVPDGLTYVADSFMGQGTIDDTSPTLLVVDMGSITLVEGSKQVTMQFTVDSDADVGNALSIGLTNGAYSSMSGDTADERDYSFADSINVTGDVAAFIGATQSVVLSDDINGNGFIDAGDTVLVTSTLTNESDSATATDVVFAHGIPANTNYVTGSATTTKGTLDDSAGITVNVGDMAFGESETISFELLVDANTASNTLISVQGSVDSSDTVAEPTDADGNDVNGDQANTFRVGTPANTADLDITQLVRLSTDADTNDVISPNDTLTITYLLENKGSQALSNIALSDAIPTGLIYVANSAQVSGGHTVSVIGSSLSADFITLAAGASETVSLDVTIDSPLVDFNGNAANESFSLQGEATSDETDTVYADNNRANSDGFQPLTFSASTGTGTPELEIIQYFELVNDVDGDGVVDPGDSVRVYTLATNQGSATAENVSFTQPVNAGLSVVANTAVTSQGVVVSEAPLDVNVGGIAPSETVTVSVVLTLDANAADNTVFSTQALFSGDNLGANQLSDNDSNATDGENALLIPVTSQAQTVSAPTFALTDTSDGGTSDNNFVQGETLTLTQTVTVPKGTTDDLSLSVTLPANISLVAGAGELARTFNTGLSSGVNPANINSTASGTAVNVNSNISVSDNTLSLDLGSIVNSDNDGDTETYVFSVELDTSAIVPSAATQDLTISSALSYVDGAAQPQSINANDVAVILLNRVPAANDDSFTVDEDTTSNTLAARSNDSDADNGQSISITSVATPSKGGTVTTDGANLIYTPAADFFGAETVQYTLTDSAGGSDTATATFTVNNVQDAPVAQADSANTTEDTQVTVNVLANDSDVDGDTLSITAANSGNGAVSFAGSNITFTPAQNFNGPALVSYTITDGNGNSDSANLTVDVQADNDAPVAANDSANTNEDTNVIVDVLANDSDVDGDTLSVTAVSASAGAASVNANGDVLYTPPADFNGPVTLNYTVSDGNGGTDSASVSVTVNAVNDAPVANPDSGTANEDTTVTIDVLTNDTDVDGDTLSITDATSPNGSVTFSGNNITYTPTADFNGATTVTYTISDGAGGTASGTVTINVSNINDAPVASDDSATTNEDTAVVINVLANDTDIDNDALSVSSVSATNGSAVVNGGGNVVFTPAADYNGSATVTYTVTDGNGGSDNASVSVSIAAVNDNPIANPDTASVNEDESVSINVLANDTDVDGDTLSVANASVTAGSVQVVGNQVNYTPDADFNGSATITYTIEDGAGGSANSTVAVTVVNVNDAPVANNDTASVDEDSSVVVNVIANDTDVDNDTLELTAVNASTGTATINSDGNLLYTPDADYNGAATVTYTVSDGNSGSDSATVSITVNPVNDNPVAAADTGNVQEDETVIINALANDSDIDGDSLQLSAASSSQGTATITGDNTLSFTPSADFNGTATISYSVSDGAGGSASSTVTVTVAPVNDAPVANDDAEKVTEDSSVTLSVLENDTDVDNDTLSVTSASASEGTITVNANNSVTYTPPADFDGAATATYTISDGNGGTATASISFTVEGVNDAPIALDDTAVVDEDASVTVAVLANDSDIDEDVLSVSAASSAQGSAVITADSQVTFSPNADFNGEATVSYTVSDGNGATDTATITVTVNPVNDTPVTVDDTAAVEEDGSVVTDVLANDSDIDEDVLTISDVTVDEGSVTIQGGQVSYTPDENFNGTATITYTVSDGNGATATGTLVVTVSAVNDAPTLTDFTAATNQNEALTIDVIANVEDVDTEDTHTIVSATSSDGTVEVVDGKLVYTPSEDYSGEVTIDVCIQDAEGEEACARITVTVVYTNIGPVVEDLEFTIQEGDSLPFTLTGTDADEDVLTFELVTLPTGEVLGSAPSLLYVTPENYNGTVLFSYKANDGQEDSNTANITVNVVAVNDAPVAFVDSASTLDDAAVEIDVLSNDFDVDGDALSILGAATDSGSVEVKSGVLVFTPALGTQGDVQITYTITDVSGATSQANVIVTVTASEQTAQTFPVVEAPADIEVDATGYLTEVVIGNATAVDTNGNAIPVTLLNGQTRFTPGLHTVYWQATDGEGNTTTVSQTIRVNPQVSLSENMVVTEGGAASFDVLLSGDAPSYPVTVSYTVSGTSDANDHDLITGAITIESGTQVTVKFNVIPDTIADDGETVVVTLDTNANIGEKASHTTTITEAPVAPFVALSAEQANTASLTVGQNDGFVDVLAAISHTNPAADFIYDWSNSSPELTNVSSDDGVFTFDPALVAPGVYAVTVLVADSENPMLVTSRTIYIEVVETLPELTGADTDGDGLPDNIEGTGDADLDGVPNYLDSIALCSLAPEVAGESAQYLVETNAGACVSAGEYTRGTSNAGVLLLADDSVVTNRIPTDTEANNVGGLFNFDVVSNQSNQTQFDVVIPQRNAVPEDAFIRTWTAELGWFDVIADGDAVIYSAPGAPGFCPNVNSNTWQEGLVAGSWCVKLTLTDGGSYDADATANGAVSFVGGVGTFVNGNTLPDVQDDQLAIKLNEAVEVDVLANDTDADGDALTLTSVSADFGTATIVDGLVSYTPPEGFVGTVTVTYTVSDGMGGTVTGTLVLTVAENNIPVANDDSFTSQEDESVTLDVLLNDTDEDGDTLTIIEVTASTGNVILLPSGELSYQAPANFNGVVTIDYTISDGHGGTDTAQVTLTIAAVNDAPVAVDDTASVTEDGSVTVTVLTNDSDIDGDVLTVAMASTDNGTVVINTGTTVTYTPEANANGEATFTYTISDGFGGTDTATVTMVIVAINDAPVANNDQANVSEDSSVIINALANDADIDGDTLIITDATANSGTVTIGSEGNIVYTPLPNFVGTAIITYTISDGNGGEATAQITVTVENVNDAPTLEGAEVSTNQDTPLSISVLNDATDIDGDTLTIASAEATNGTVEIVNGVVTFTPADGFHGTATITVCVADPSGAQACATYTVTVIDTNDAPVVLNLTFTMEEDATLPIQLQGSDADGDALTYQLVTSPDGELVGRLPNVLYAPDADFSGTTTFTFTANDGEETSNVGTVTINVNPVNDPPVARDDATSLGNYNPAEIDVLANDSDADGDTLRIIGARVELGDVSWSDDSLTYTPLEGFVGEIVIDYTITDPQGEVAQASVLVDVMPDDLADRPVIEVPEDVFVDANALFTKIDLGVASAVDKFGNPLPVSLVDGLIFYEPGNNTAYWQATDDDGLTSVASQAVRVRPLVSITKDQVVLEGHEVEFGIHLNGTSPVYPLEIPFTVSGTADSGDHDLVDGIIVMESGSDKTVSFNVFPDADIEGTETIIIELSDVLNIGNKYIHEITIREDNVNPDVDLFTEQDGESRILVIPRGSDVLVTSRVDHPDPTNEYEFVWTSLDADIADSDNVNDTFTFDPSGLEVGVYRIRATVTDADDTAFTDSDTLYIQVVDALPSLTELDSDGDGVPDIVDGLADSDRDGILDYLDPTPECNVLPQEVAFVDGYMVEGDPGVCLRLGNFSVSSELGGAKIIDGDIAGDDNIVPDPEATNIGGIFDFIAYGLPEAGQTLNIVMPQLKPIPANAVYRKFTPENGWVTFTENANNRLWSVQGEPGYCPPPGGDYWTEGLTEGHWCVQLEILDGGVDDDDGLVNGTIVDPGGVSVLFNGNTQPVATDDAVTIIVDESVTIDALNNDSDPDGDDLRITSATTTFGTVEVIGDTIDYTPPLGFIGEVIVNYGISDGNGGSDLGAITVTIIGNNPPEAVDDAVSIDVDQSVTVDVLANDFDEDGDSIRVVSAEASIGSVSVNPDNTLIFTPPAAFTGNAVVTYVIEDTQGGMSEGRLTITVEPVTVRIENSGGGGGSMNAALLILLAFVMILRRLSGAEKGSISVRVKTMNRTLIGGLASLVIIGAMFSSPIMAQQEEQDVFPVLAGKTQCLSKDDAMRLSQEHEKCVAKHFFVSASWGTASGDFKESDVQQEAANLGFDVFDINIDDTRGAWKAVIGTNLTENSFIQAGYTDLGDVSAAFSTTTNEPARFFSDTSEIRPTSVDGFTLSVAYQFLRKEDWFLHAHIGLFFWQGDYNSLDVFENEVLPEVADDDGTDLFYGVGANYRVQNNWAVTIEYERYDIDDNPTDLLSLGINYLF</sequence>
<dbReference type="RefSeq" id="WP_163106855.1">
    <property type="nucleotide sequence ID" value="NZ_JAAAWO010000008.1"/>
</dbReference>
<keyword evidence="6" id="KW-1185">Reference proteome</keyword>
<dbReference type="Gene3D" id="2.60.40.10">
    <property type="entry name" value="Immunoglobulins"/>
    <property type="match status" value="2"/>
</dbReference>
<dbReference type="GO" id="GO:0005509">
    <property type="term" value="F:calcium ion binding"/>
    <property type="evidence" value="ECO:0007669"/>
    <property type="project" value="InterPro"/>
</dbReference>
<evidence type="ECO:0000256" key="3">
    <source>
        <dbReference type="SAM" id="SignalP"/>
    </source>
</evidence>
<dbReference type="Gene3D" id="2.60.40.3440">
    <property type="match status" value="2"/>
</dbReference>
<feature type="region of interest" description="Disordered" evidence="1">
    <location>
        <begin position="2621"/>
        <end position="2661"/>
    </location>
</feature>
<dbReference type="Proteomes" id="UP000471381">
    <property type="component" value="Unassembled WGS sequence"/>
</dbReference>
<dbReference type="PANTHER" id="PTHR34720:SF9">
    <property type="entry name" value="BLR4714 PROTEIN"/>
    <property type="match status" value="1"/>
</dbReference>
<evidence type="ECO:0000313" key="5">
    <source>
        <dbReference type="EMBL" id="NDW16160.1"/>
    </source>
</evidence>
<feature type="compositionally biased region" description="Polar residues" evidence="1">
    <location>
        <begin position="1033"/>
        <end position="1043"/>
    </location>
</feature>
<keyword evidence="2" id="KW-1133">Transmembrane helix</keyword>
<feature type="compositionally biased region" description="Polar residues" evidence="1">
    <location>
        <begin position="1838"/>
        <end position="1848"/>
    </location>
</feature>
<keyword evidence="2" id="KW-0472">Membrane</keyword>
<dbReference type="Pfam" id="PF17963">
    <property type="entry name" value="Big_9"/>
    <property type="match status" value="22"/>
</dbReference>
<feature type="region of interest" description="Disordered" evidence="1">
    <location>
        <begin position="1033"/>
        <end position="1057"/>
    </location>
</feature>
<dbReference type="NCBIfam" id="NF012211">
    <property type="entry name" value="tand_rpt_95"/>
    <property type="match status" value="23"/>
</dbReference>
<feature type="region of interest" description="Disordered" evidence="1">
    <location>
        <begin position="904"/>
        <end position="925"/>
    </location>
</feature>
<evidence type="ECO:0000256" key="1">
    <source>
        <dbReference type="SAM" id="MobiDB-lite"/>
    </source>
</evidence>
<keyword evidence="3" id="KW-0732">Signal</keyword>
<organism evidence="5 6">
    <name type="scientific">Alteromonas genovensis</name>
    <dbReference type="NCBI Taxonomy" id="471225"/>
    <lineage>
        <taxon>Bacteria</taxon>
        <taxon>Pseudomonadati</taxon>
        <taxon>Pseudomonadota</taxon>
        <taxon>Gammaproteobacteria</taxon>
        <taxon>Alteromonadales</taxon>
        <taxon>Alteromonadaceae</taxon>
        <taxon>Alteromonas/Salinimonas group</taxon>
        <taxon>Alteromonas</taxon>
    </lineage>
</organism>
<keyword evidence="2" id="KW-0812">Transmembrane</keyword>
<feature type="signal peptide" evidence="3">
    <location>
        <begin position="1"/>
        <end position="24"/>
    </location>
</feature>
<dbReference type="Pfam" id="PF01345">
    <property type="entry name" value="DUF11"/>
    <property type="match status" value="2"/>
</dbReference>
<evidence type="ECO:0000259" key="4">
    <source>
        <dbReference type="PROSITE" id="PS50268"/>
    </source>
</evidence>
<gene>
    <name evidence="5" type="ORF">GTQ48_11580</name>
</gene>
<reference evidence="5 6" key="1">
    <citation type="submission" date="2020-01" db="EMBL/GenBank/DDBJ databases">
        <title>Genomes of bacteria type strains.</title>
        <authorList>
            <person name="Chen J."/>
            <person name="Zhu S."/>
            <person name="Yang J."/>
        </authorList>
    </citation>
    <scope>NUCLEOTIDE SEQUENCE [LARGE SCALE GENOMIC DNA]</scope>
    <source>
        <strain evidence="5 6">LMG 24078</strain>
    </source>
</reference>
<dbReference type="SUPFAM" id="SSF56925">
    <property type="entry name" value="OMPA-like"/>
    <property type="match status" value="1"/>
</dbReference>
<accession>A0A6N9TG67</accession>
<dbReference type="NCBIfam" id="TIGR01451">
    <property type="entry name" value="B_ant_repeat"/>
    <property type="match status" value="2"/>
</dbReference>
<name>A0A6N9TG67_9ALTE</name>
<dbReference type="SUPFAM" id="SSF141072">
    <property type="entry name" value="CalX-like"/>
    <property type="match status" value="2"/>
</dbReference>
<feature type="compositionally biased region" description="Low complexity" evidence="1">
    <location>
        <begin position="905"/>
        <end position="921"/>
    </location>
</feature>
<dbReference type="PROSITE" id="PS50268">
    <property type="entry name" value="CADHERIN_2"/>
    <property type="match status" value="1"/>
</dbReference>
<feature type="compositionally biased region" description="Polar residues" evidence="1">
    <location>
        <begin position="2630"/>
        <end position="2661"/>
    </location>
</feature>
<dbReference type="InterPro" id="IPR041690">
    <property type="entry name" value="Cadherin_5"/>
</dbReference>
<dbReference type="Gene3D" id="2.40.160.20">
    <property type="match status" value="1"/>
</dbReference>
<dbReference type="GO" id="GO:0016020">
    <property type="term" value="C:membrane"/>
    <property type="evidence" value="ECO:0007669"/>
    <property type="project" value="InterPro"/>
</dbReference>
<protein>
    <submittedName>
        <fullName evidence="5">Tandem-95 repeat protein</fullName>
    </submittedName>
</protein>
<feature type="compositionally biased region" description="Polar residues" evidence="1">
    <location>
        <begin position="1358"/>
        <end position="1367"/>
    </location>
</feature>
<feature type="compositionally biased region" description="Polar residues" evidence="1">
    <location>
        <begin position="1382"/>
        <end position="1393"/>
    </location>
</feature>
<feature type="region of interest" description="Disordered" evidence="1">
    <location>
        <begin position="2114"/>
        <end position="2134"/>
    </location>
</feature>
<evidence type="ECO:0000313" key="6">
    <source>
        <dbReference type="Proteomes" id="UP000471381"/>
    </source>
</evidence>
<dbReference type="Pfam" id="PF17892">
    <property type="entry name" value="Cadherin_5"/>
    <property type="match status" value="1"/>
</dbReference>
<dbReference type="InterPro" id="IPR011250">
    <property type="entry name" value="OMP/PagP_B-barrel"/>
</dbReference>